<sequence>MKAESTIQKSETINMVMGIKEWSLIVVLSILWGGSFFFVGVAVKEMPPLTIVLCR</sequence>
<dbReference type="EMBL" id="BARS01006511">
    <property type="protein sequence ID" value="GAF69605.1"/>
    <property type="molecule type" value="Genomic_DNA"/>
</dbReference>
<protein>
    <recommendedName>
        <fullName evidence="3">EamA domain-containing protein</fullName>
    </recommendedName>
</protein>
<evidence type="ECO:0000256" key="1">
    <source>
        <dbReference type="SAM" id="Phobius"/>
    </source>
</evidence>
<comment type="caution">
    <text evidence="2">The sequence shown here is derived from an EMBL/GenBank/DDBJ whole genome shotgun (WGS) entry which is preliminary data.</text>
</comment>
<accession>X0T0N7</accession>
<keyword evidence="1" id="KW-1133">Transmembrane helix</keyword>
<name>X0T0N7_9ZZZZ</name>
<proteinExistence type="predicted"/>
<keyword evidence="1" id="KW-0472">Membrane</keyword>
<feature type="non-terminal residue" evidence="2">
    <location>
        <position position="55"/>
    </location>
</feature>
<evidence type="ECO:0000313" key="2">
    <source>
        <dbReference type="EMBL" id="GAF69605.1"/>
    </source>
</evidence>
<organism evidence="2">
    <name type="scientific">marine sediment metagenome</name>
    <dbReference type="NCBI Taxonomy" id="412755"/>
    <lineage>
        <taxon>unclassified sequences</taxon>
        <taxon>metagenomes</taxon>
        <taxon>ecological metagenomes</taxon>
    </lineage>
</organism>
<reference evidence="2" key="1">
    <citation type="journal article" date="2014" name="Front. Microbiol.">
        <title>High frequency of phylogenetically diverse reductive dehalogenase-homologous genes in deep subseafloor sedimentary metagenomes.</title>
        <authorList>
            <person name="Kawai M."/>
            <person name="Futagami T."/>
            <person name="Toyoda A."/>
            <person name="Takaki Y."/>
            <person name="Nishi S."/>
            <person name="Hori S."/>
            <person name="Arai W."/>
            <person name="Tsubouchi T."/>
            <person name="Morono Y."/>
            <person name="Uchiyama I."/>
            <person name="Ito T."/>
            <person name="Fujiyama A."/>
            <person name="Inagaki F."/>
            <person name="Takami H."/>
        </authorList>
    </citation>
    <scope>NUCLEOTIDE SEQUENCE</scope>
    <source>
        <strain evidence="2">Expedition CK06-06</strain>
    </source>
</reference>
<feature type="transmembrane region" description="Helical" evidence="1">
    <location>
        <begin position="21"/>
        <end position="43"/>
    </location>
</feature>
<evidence type="ECO:0008006" key="3">
    <source>
        <dbReference type="Google" id="ProtNLM"/>
    </source>
</evidence>
<keyword evidence="1" id="KW-0812">Transmembrane</keyword>
<dbReference type="AlphaFoldDB" id="X0T0N7"/>
<gene>
    <name evidence="2" type="ORF">S01H1_12662</name>
</gene>